<dbReference type="AlphaFoldDB" id="A0A9W5LJX9"/>
<keyword evidence="2" id="KW-1185">Reference proteome</keyword>
<comment type="caution">
    <text evidence="1">The sequence shown here is derived from an EMBL/GenBank/DDBJ whole genome shotgun (WGS) entry which is preliminary data.</text>
</comment>
<accession>A0A9W5LJX9</accession>
<sequence>MLYVNLHQYLYGKNNSCTWSYYGSKTGHLDLLSDGNNDTEKQNKDNE</sequence>
<reference evidence="1 2" key="1">
    <citation type="journal article" date="2014" name="Syst. Appl. Microbiol.">
        <title>Genomic insights into the taxonomic status of the three subspecies of Bacillus subtilis.</title>
        <authorList>
            <person name="Yi H."/>
            <person name="Chun J."/>
            <person name="Cha C.J."/>
        </authorList>
    </citation>
    <scope>NUCLEOTIDE SEQUENCE [LARGE SCALE GENOMIC DNA]</scope>
    <source>
        <strain evidence="1 2">KCTC 13429</strain>
    </source>
</reference>
<dbReference type="EMBL" id="AMXN01000002">
    <property type="protein sequence ID" value="ELS62052.1"/>
    <property type="molecule type" value="Genomic_DNA"/>
</dbReference>
<evidence type="ECO:0000313" key="1">
    <source>
        <dbReference type="EMBL" id="ELS62052.1"/>
    </source>
</evidence>
<organism evidence="1 2">
    <name type="scientific">Bacillus inaquosorum KCTC 13429</name>
    <dbReference type="NCBI Taxonomy" id="1236548"/>
    <lineage>
        <taxon>Bacteria</taxon>
        <taxon>Bacillati</taxon>
        <taxon>Bacillota</taxon>
        <taxon>Bacilli</taxon>
        <taxon>Bacillales</taxon>
        <taxon>Bacillaceae</taxon>
        <taxon>Bacillus</taxon>
    </lineage>
</organism>
<dbReference type="Proteomes" id="UP000011182">
    <property type="component" value="Unassembled WGS sequence"/>
</dbReference>
<proteinExistence type="predicted"/>
<protein>
    <submittedName>
        <fullName evidence="1">Uncharacterized protein</fullName>
    </submittedName>
</protein>
<name>A0A9W5LJX9_9BACI</name>
<evidence type="ECO:0000313" key="2">
    <source>
        <dbReference type="Proteomes" id="UP000011182"/>
    </source>
</evidence>
<gene>
    <name evidence="1" type="ORF">BSI_11310</name>
</gene>